<keyword evidence="2" id="KW-1185">Reference proteome</keyword>
<name>K9YS07_DACS8</name>
<dbReference type="OrthoDB" id="574249at2"/>
<organism evidence="1 2">
    <name type="scientific">Dactylococcopsis salina (strain PCC 8305)</name>
    <name type="common">Myxobactron salinum</name>
    <dbReference type="NCBI Taxonomy" id="13035"/>
    <lineage>
        <taxon>Bacteria</taxon>
        <taxon>Bacillati</taxon>
        <taxon>Cyanobacteriota</taxon>
        <taxon>Cyanophyceae</taxon>
        <taxon>Nodosilineales</taxon>
        <taxon>Cymatolegaceae</taxon>
        <taxon>Dactylococcopsis</taxon>
    </lineage>
</organism>
<dbReference type="STRING" id="13035.Dacsa_0357"/>
<proteinExistence type="predicted"/>
<dbReference type="AlphaFoldDB" id="K9YS07"/>
<dbReference type="Proteomes" id="UP000010482">
    <property type="component" value="Chromosome"/>
</dbReference>
<dbReference type="KEGG" id="dsl:Dacsa_0357"/>
<evidence type="ECO:0000313" key="2">
    <source>
        <dbReference type="Proteomes" id="UP000010482"/>
    </source>
</evidence>
<sequence length="69" mass="8416">MNNINYQTMSKQELKKYFLEHREDKKAFQEYLDRRHQNSKPTTTADDPLFDSKIQEAIRQQINQNQRQS</sequence>
<reference evidence="1" key="1">
    <citation type="submission" date="2012-04" db="EMBL/GenBank/DDBJ databases">
        <title>Finished genome of Dactylococcopsis salina PCC 8305.</title>
        <authorList>
            <consortium name="US DOE Joint Genome Institute"/>
            <person name="Gugger M."/>
            <person name="Coursin T."/>
            <person name="Rippka R."/>
            <person name="Tandeau De Marsac N."/>
            <person name="Huntemann M."/>
            <person name="Wei C.-L."/>
            <person name="Han J."/>
            <person name="Detter J.C."/>
            <person name="Han C."/>
            <person name="Tapia R."/>
            <person name="Daligault H."/>
            <person name="Chen A."/>
            <person name="Krypides N."/>
            <person name="Mavromatis K."/>
            <person name="Markowitz V."/>
            <person name="Szeto E."/>
            <person name="Ivanova N."/>
            <person name="Ovchinnikova G."/>
            <person name="Pagani I."/>
            <person name="Pati A."/>
            <person name="Goodwin L."/>
            <person name="Peters L."/>
            <person name="Pitluck S."/>
            <person name="Woyke T."/>
            <person name="Kerfeld C."/>
        </authorList>
    </citation>
    <scope>NUCLEOTIDE SEQUENCE [LARGE SCALE GENOMIC DNA]</scope>
    <source>
        <strain evidence="1">PCC 8305</strain>
    </source>
</reference>
<dbReference type="RefSeq" id="WP_015228163.1">
    <property type="nucleotide sequence ID" value="NC_019780.1"/>
</dbReference>
<dbReference type="InterPro" id="IPR054053">
    <property type="entry name" value="DUF6887"/>
</dbReference>
<evidence type="ECO:0000313" key="1">
    <source>
        <dbReference type="EMBL" id="AFZ49150.1"/>
    </source>
</evidence>
<gene>
    <name evidence="1" type="ORF">Dacsa_0357</name>
</gene>
<dbReference type="eggNOG" id="ENOG5033475">
    <property type="taxonomic scope" value="Bacteria"/>
</dbReference>
<protein>
    <submittedName>
        <fullName evidence="1">Uncharacterized protein</fullName>
    </submittedName>
</protein>
<dbReference type="HOGENOM" id="CLU_193569_0_0_3"/>
<accession>K9YS07</accession>
<dbReference type="Pfam" id="PF21826">
    <property type="entry name" value="DUF6887"/>
    <property type="match status" value="1"/>
</dbReference>
<dbReference type="EMBL" id="CP003944">
    <property type="protein sequence ID" value="AFZ49150.1"/>
    <property type="molecule type" value="Genomic_DNA"/>
</dbReference>